<reference evidence="2 3" key="1">
    <citation type="submission" date="2018-07" db="EMBL/GenBank/DDBJ databases">
        <title>Genome sequence of Roseomonas fauriae ATCC 49958.</title>
        <authorList>
            <person name="Sant'Anna F.H."/>
            <person name="Baldani J.I."/>
            <person name="Zilli J.E."/>
            <person name="Reis V.M."/>
            <person name="Hartmann A."/>
            <person name="Cruz L."/>
            <person name="de Souza E.M."/>
            <person name="de Oliveira Pedrosa F."/>
            <person name="Passaglia L.M.P."/>
        </authorList>
    </citation>
    <scope>NUCLEOTIDE SEQUENCE [LARGE SCALE GENOMIC DNA]</scope>
    <source>
        <strain evidence="2 3">ATCC 49958</strain>
    </source>
</reference>
<evidence type="ECO:0000313" key="3">
    <source>
        <dbReference type="Proteomes" id="UP000476837"/>
    </source>
</evidence>
<feature type="compositionally biased region" description="Basic residues" evidence="1">
    <location>
        <begin position="53"/>
        <end position="63"/>
    </location>
</feature>
<feature type="region of interest" description="Disordered" evidence="1">
    <location>
        <begin position="88"/>
        <end position="134"/>
    </location>
</feature>
<sequence length="134" mass="14935">MGRREESAARPDFTGSLSRHDTLGPDDLAVIARRRRPLNRPQVQNNHLEQHHRGVKGRTRPMRGFHQPNSAHRFCRAHDEVRNVVRPATKRKQDVPAARRPLASPGVRADGTVDGIGGRLQDVRPGAQLTSSHA</sequence>
<dbReference type="EMBL" id="QOKV01000012">
    <property type="protein sequence ID" value="KAA0683800.1"/>
    <property type="molecule type" value="Genomic_DNA"/>
</dbReference>
<evidence type="ECO:0000313" key="2">
    <source>
        <dbReference type="EMBL" id="KAA0683800.1"/>
    </source>
</evidence>
<feature type="region of interest" description="Disordered" evidence="1">
    <location>
        <begin position="1"/>
        <end position="72"/>
    </location>
</feature>
<organism evidence="2 3">
    <name type="scientific">Azospirillum brasilense</name>
    <dbReference type="NCBI Taxonomy" id="192"/>
    <lineage>
        <taxon>Bacteria</taxon>
        <taxon>Pseudomonadati</taxon>
        <taxon>Pseudomonadota</taxon>
        <taxon>Alphaproteobacteria</taxon>
        <taxon>Rhodospirillales</taxon>
        <taxon>Azospirillaceae</taxon>
        <taxon>Azospirillum</taxon>
    </lineage>
</organism>
<evidence type="ECO:0000256" key="1">
    <source>
        <dbReference type="SAM" id="MobiDB-lite"/>
    </source>
</evidence>
<accession>A0A6L3AYI2</accession>
<dbReference type="Proteomes" id="UP000476837">
    <property type="component" value="Unassembled WGS sequence"/>
</dbReference>
<proteinExistence type="predicted"/>
<protein>
    <submittedName>
        <fullName evidence="2">DDE domain-containing protein</fullName>
    </submittedName>
</protein>
<gene>
    <name evidence="2" type="ORF">DS837_18755</name>
</gene>
<comment type="caution">
    <text evidence="2">The sequence shown here is derived from an EMBL/GenBank/DDBJ whole genome shotgun (WGS) entry which is preliminary data.</text>
</comment>
<dbReference type="AlphaFoldDB" id="A0A6L3AYI2"/>
<name>A0A6L3AYI2_AZOBR</name>